<dbReference type="Gene3D" id="3.40.50.2000">
    <property type="entry name" value="Glycogen Phosphorylase B"/>
    <property type="match status" value="2"/>
</dbReference>
<dbReference type="PANTHER" id="PTHR45947:SF3">
    <property type="entry name" value="SULFOQUINOVOSYL TRANSFERASE SQD2"/>
    <property type="match status" value="1"/>
</dbReference>
<feature type="domain" description="Glycosyltransferase subfamily 4-like N-terminal" evidence="2">
    <location>
        <begin position="17"/>
        <end position="178"/>
    </location>
</feature>
<dbReference type="CDD" id="cd03812">
    <property type="entry name" value="GT4_CapH-like"/>
    <property type="match status" value="1"/>
</dbReference>
<evidence type="ECO:0000259" key="1">
    <source>
        <dbReference type="Pfam" id="PF00534"/>
    </source>
</evidence>
<dbReference type="InterPro" id="IPR028098">
    <property type="entry name" value="Glyco_trans_4-like_N"/>
</dbReference>
<dbReference type="PANTHER" id="PTHR45947">
    <property type="entry name" value="SULFOQUINOVOSYL TRANSFERASE SQD2"/>
    <property type="match status" value="1"/>
</dbReference>
<dbReference type="EMBL" id="BOSE01000003">
    <property type="protein sequence ID" value="GIP16503.1"/>
    <property type="molecule type" value="Genomic_DNA"/>
</dbReference>
<feature type="domain" description="Glycosyl transferase family 1" evidence="1">
    <location>
        <begin position="190"/>
        <end position="306"/>
    </location>
</feature>
<dbReference type="GO" id="GO:0016757">
    <property type="term" value="F:glycosyltransferase activity"/>
    <property type="evidence" value="ECO:0007669"/>
    <property type="project" value="InterPro"/>
</dbReference>
<evidence type="ECO:0000313" key="4">
    <source>
        <dbReference type="Proteomes" id="UP000683139"/>
    </source>
</evidence>
<comment type="caution">
    <text evidence="3">The sequence shown here is derived from an EMBL/GenBank/DDBJ whole genome shotgun (WGS) entry which is preliminary data.</text>
</comment>
<dbReference type="Pfam" id="PF00534">
    <property type="entry name" value="Glycos_transf_1"/>
    <property type="match status" value="1"/>
</dbReference>
<dbReference type="Pfam" id="PF13439">
    <property type="entry name" value="Glyco_transf_4"/>
    <property type="match status" value="1"/>
</dbReference>
<proteinExistence type="predicted"/>
<reference evidence="3" key="1">
    <citation type="submission" date="2021-03" db="EMBL/GenBank/DDBJ databases">
        <title>Antimicrobial resistance genes in bacteria isolated from Japanese honey, and their potential for conferring macrolide and lincosamide resistance in the American foulbrood pathogen Paenibacillus larvae.</title>
        <authorList>
            <person name="Okamoto M."/>
            <person name="Kumagai M."/>
            <person name="Kanamori H."/>
            <person name="Takamatsu D."/>
        </authorList>
    </citation>
    <scope>NUCLEOTIDE SEQUENCE</scope>
    <source>
        <strain evidence="3">J40TS1</strain>
    </source>
</reference>
<dbReference type="InterPro" id="IPR050194">
    <property type="entry name" value="Glycosyltransferase_grp1"/>
</dbReference>
<gene>
    <name evidence="3" type="primary">epsF</name>
    <name evidence="3" type="ORF">J40TS1_21450</name>
</gene>
<organism evidence="3 4">
    <name type="scientific">Paenibacillus montaniterrae</name>
    <dbReference type="NCBI Taxonomy" id="429341"/>
    <lineage>
        <taxon>Bacteria</taxon>
        <taxon>Bacillati</taxon>
        <taxon>Bacillota</taxon>
        <taxon>Bacilli</taxon>
        <taxon>Bacillales</taxon>
        <taxon>Paenibacillaceae</taxon>
        <taxon>Paenibacillus</taxon>
    </lineage>
</organism>
<dbReference type="Proteomes" id="UP000683139">
    <property type="component" value="Unassembled WGS sequence"/>
</dbReference>
<accession>A0A919YTC4</accession>
<evidence type="ECO:0000313" key="3">
    <source>
        <dbReference type="EMBL" id="GIP16503.1"/>
    </source>
</evidence>
<dbReference type="RefSeq" id="WP_213514811.1">
    <property type="nucleotide sequence ID" value="NZ_BOSE01000003.1"/>
</dbReference>
<dbReference type="InterPro" id="IPR001296">
    <property type="entry name" value="Glyco_trans_1"/>
</dbReference>
<dbReference type="SUPFAM" id="SSF53756">
    <property type="entry name" value="UDP-Glycosyltransferase/glycogen phosphorylase"/>
    <property type="match status" value="1"/>
</dbReference>
<evidence type="ECO:0000259" key="2">
    <source>
        <dbReference type="Pfam" id="PF13439"/>
    </source>
</evidence>
<name>A0A919YTC4_9BACL</name>
<keyword evidence="4" id="KW-1185">Reference proteome</keyword>
<sequence length="377" mass="43196">MRSPIRILHVFAHMNRGGAETMIMNIYRKINRDEIQFDFIVHSTEKGAYDDEISLLGGTIYCLPKYRGVNHLEYIKSWQRFFEVNKQYKIIHGHMRSTASLYLSIAKRYGLVTIAHSHSTSSRGSYIEKKIKGVLQYPIRFIADYFFSCSNAAGTWLFGKKIVNQSNYKIIYNGVDTSKFQFSEEKRIISRKCLNLNEDNIVLGHIGSFTEPKNHSFLIDILKECKKVNDNVVLVLVGDGPLNTEIRNKITFENLESSVLLLGIRDDIDNLIHGFDKFVFPSLYEGLPVTLIEAQANGLKCYISDRITKEVVITDLIESLSLNDSPNIWAMKILESSKVNNRKLYAKDIIESGYDITNVAGQLSSFYFRVINKIDCR</sequence>
<dbReference type="AlphaFoldDB" id="A0A919YTC4"/>
<protein>
    <submittedName>
        <fullName evidence="3">Glycosyltransferase EpsF</fullName>
    </submittedName>
</protein>